<dbReference type="GO" id="GO:0005886">
    <property type="term" value="C:plasma membrane"/>
    <property type="evidence" value="ECO:0007669"/>
    <property type="project" value="TreeGrafter"/>
</dbReference>
<accession>A0A397T105</accession>
<reference evidence="3 4" key="1">
    <citation type="submission" date="2018-06" db="EMBL/GenBank/DDBJ databases">
        <title>Comparative genomics reveals the genomic features of Rhizophagus irregularis, R. cerebriforme, R. diaphanum and Gigaspora rosea, and their symbiotic lifestyle signature.</title>
        <authorList>
            <person name="Morin E."/>
            <person name="San Clemente H."/>
            <person name="Chen E.C.H."/>
            <person name="De La Providencia I."/>
            <person name="Hainaut M."/>
            <person name="Kuo A."/>
            <person name="Kohler A."/>
            <person name="Murat C."/>
            <person name="Tang N."/>
            <person name="Roy S."/>
            <person name="Loubradou J."/>
            <person name="Henrissat B."/>
            <person name="Grigoriev I.V."/>
            <person name="Corradi N."/>
            <person name="Roux C."/>
            <person name="Martin F.M."/>
        </authorList>
    </citation>
    <scope>NUCLEOTIDE SEQUENCE [LARGE SCALE GENOMIC DNA]</scope>
    <source>
        <strain evidence="3 4">DAOM 227022</strain>
    </source>
</reference>
<keyword evidence="1" id="KW-0677">Repeat</keyword>
<dbReference type="GO" id="GO:0005216">
    <property type="term" value="F:monoatomic ion channel activity"/>
    <property type="evidence" value="ECO:0007669"/>
    <property type="project" value="InterPro"/>
</dbReference>
<dbReference type="Proteomes" id="UP000265703">
    <property type="component" value="Unassembled WGS sequence"/>
</dbReference>
<organism evidence="3 4">
    <name type="scientific">Glomus cerebriforme</name>
    <dbReference type="NCBI Taxonomy" id="658196"/>
    <lineage>
        <taxon>Eukaryota</taxon>
        <taxon>Fungi</taxon>
        <taxon>Fungi incertae sedis</taxon>
        <taxon>Mucoromycota</taxon>
        <taxon>Glomeromycotina</taxon>
        <taxon>Glomeromycetes</taxon>
        <taxon>Glomerales</taxon>
        <taxon>Glomeraceae</taxon>
        <taxon>Glomus</taxon>
    </lineage>
</organism>
<dbReference type="OrthoDB" id="2403807at2759"/>
<gene>
    <name evidence="3" type="ORF">C1645_821920</name>
</gene>
<keyword evidence="2" id="KW-1133">Transmembrane helix</keyword>
<sequence length="715" mass="83270">MIYCYNYFETNKPYKYNDFDKLSDPDEEFINEIKKVFESLYDIDNMNDVKDIDSLMIFIQKNLMKKSKKSEINELNDDQQTIYPEIYNESDIKWKNDELIRKLINCCLRKNKESKHKFMLVISHLLPILVEKSYKNLVEELVKELTYVKVPQEWFREKNKNHENFLSIHEDLWGYRFPKHKTKKIQSSIFDRFEREPRHHVTLCYVPLPGLCTFPDDDNNLFPGGLSPFIKLIMSNNDEVLDDKHTSTKIFESPFFHAIIKFKWHLFGRAYHLLTLFMYIIFFILFVSSITLDFNKRTNIFNAIKDYSGEIIIAASKSYIAAITATIGDFDNVTNSIVNNLTIAEAVKSNIDVITATIYNAALDAEAKLPDIDIVSAIYNATIEAINNTKINDTIITSAINNVTIAVINNNYKMEIKKAINMIELTAINEAINSIDGRQLMIVCIILVAIGILFIIRYIIILVKNGLGKQCLVSTYFLITLKILIIITGLMELKLLDYGLEILGVFQSISLFLIWFCLFWILFYFKNIGVFAIVIIRICRKTLCLIFLLVIILFAVAHSTMVYFSTVPPEFDDDKNVPKENTFENYVKSFDNEWIGFTSSSYEFLDSWKINYLVILVKILFSLFTSIIIMNLLIAVINNIYDDVYQRAYTEWTVVRARLIAFIELAFSLPKDDFFINSIFNFTRKNKDYFPPTIIYEVSAEKIKEWNISKTSNIV</sequence>
<dbReference type="PANTHER" id="PTHR10582">
    <property type="entry name" value="TRANSIENT RECEPTOR POTENTIAL ION CHANNEL PROTEIN"/>
    <property type="match status" value="1"/>
</dbReference>
<comment type="caution">
    <text evidence="3">The sequence shown here is derived from an EMBL/GenBank/DDBJ whole genome shotgun (WGS) entry which is preliminary data.</text>
</comment>
<dbReference type="InterPro" id="IPR024862">
    <property type="entry name" value="TRPV"/>
</dbReference>
<keyword evidence="2" id="KW-0812">Transmembrane</keyword>
<proteinExistence type="predicted"/>
<evidence type="ECO:0008006" key="5">
    <source>
        <dbReference type="Google" id="ProtNLM"/>
    </source>
</evidence>
<feature type="transmembrane region" description="Helical" evidence="2">
    <location>
        <begin position="440"/>
        <end position="460"/>
    </location>
</feature>
<dbReference type="GO" id="GO:0098703">
    <property type="term" value="P:calcium ion import across plasma membrane"/>
    <property type="evidence" value="ECO:0007669"/>
    <property type="project" value="TreeGrafter"/>
</dbReference>
<keyword evidence="2" id="KW-0472">Membrane</keyword>
<keyword evidence="4" id="KW-1185">Reference proteome</keyword>
<dbReference type="AlphaFoldDB" id="A0A397T105"/>
<evidence type="ECO:0000313" key="4">
    <source>
        <dbReference type="Proteomes" id="UP000265703"/>
    </source>
</evidence>
<protein>
    <recommendedName>
        <fullName evidence="5">Ion transport domain-containing protein</fullName>
    </recommendedName>
</protein>
<evidence type="ECO:0000256" key="1">
    <source>
        <dbReference type="ARBA" id="ARBA00022737"/>
    </source>
</evidence>
<feature type="transmembrane region" description="Helical" evidence="2">
    <location>
        <begin position="472"/>
        <end position="491"/>
    </location>
</feature>
<feature type="transmembrane region" description="Helical" evidence="2">
    <location>
        <begin position="270"/>
        <end position="292"/>
    </location>
</feature>
<evidence type="ECO:0000313" key="3">
    <source>
        <dbReference type="EMBL" id="RIA91512.1"/>
    </source>
</evidence>
<dbReference type="PANTHER" id="PTHR10582:SF2">
    <property type="entry name" value="INACTIVE"/>
    <property type="match status" value="1"/>
</dbReference>
<feature type="transmembrane region" description="Helical" evidence="2">
    <location>
        <begin position="511"/>
        <end position="536"/>
    </location>
</feature>
<name>A0A397T105_9GLOM</name>
<evidence type="ECO:0000256" key="2">
    <source>
        <dbReference type="SAM" id="Phobius"/>
    </source>
</evidence>
<feature type="transmembrane region" description="Helical" evidence="2">
    <location>
        <begin position="543"/>
        <end position="564"/>
    </location>
</feature>
<feature type="transmembrane region" description="Helical" evidence="2">
    <location>
        <begin position="610"/>
        <end position="637"/>
    </location>
</feature>
<dbReference type="EMBL" id="QKYT01000150">
    <property type="protein sequence ID" value="RIA91512.1"/>
    <property type="molecule type" value="Genomic_DNA"/>
</dbReference>